<evidence type="ECO:0000256" key="8">
    <source>
        <dbReference type="SAM" id="MobiDB-lite"/>
    </source>
</evidence>
<dbReference type="InterPro" id="IPR018574">
    <property type="entry name" value="Structure-sp_endonuc_su_Slx4"/>
</dbReference>
<dbReference type="AlphaFoldDB" id="A0A5D3AN34"/>
<protein>
    <recommendedName>
        <fullName evidence="7">Structure-specific endonuclease subunit SLX4</fullName>
    </recommendedName>
</protein>
<sequence>MASSPSFLSTSPSSSDEPQFIGRSSSSSKAAAAPRPIPHQTRCASQVVQEEHNGVIQPSRISSMKSLAHKYNFNDSGPSSDTVNGRSRVRHTPPGRESKDPLRARTHPPQKKASQALARTKPATQNTTTLLPGLLPDLISSPAPVPDWLGRTAVLLKLKDCPVCRTRWKGKESGMFRWRHISTCRPPLYRSPNAPPNLQQMIHNALSVRSAPNTLLELHAGSTAQAEGALAAQGSSNGLASVTSVKRSDLRGEAWDDEVIDRIGGWIGHSSPPPLFDQATSAYNIDSPPPSNSHRRTSQSDADSVPYLATQPMGRSDLAQDYLKQEPSPPVIGSTSSEEGDSVPLSDDSEILVPASDSDSDEELPLEVKKPFHSGGGLPTSIFGANREAAVADLGKEVKQDIQPSPDVAIARLDVERKINRTLNSPIGGLHSNLSRLSITPGAHLWTEREVSPSSTLKCSRVSPVLERSTTPTAPYTRSFVDVDGWGSFAFEDDDPVAILSWEPKASEPDSASDLDILGYQANRVSGVMIPDSDGHLPAGDGGDDAELLANNIEATSLISIDDHMPDYESWDVKELQARYGYRPVKNHTVLVRLAIECWKALAADPESPSSPPGPLLDSATWSVTVQSLPGGQAGDIAEMGNPQATEMGCQKVKKPGVEVDLDQVFYGVIKEDFDLYLRVLRYEPLSLDELISKGLRAGITKKGWKAHLKRYLDLQSITYFTEDPTKQRQRH</sequence>
<dbReference type="GO" id="GO:0006260">
    <property type="term" value="P:DNA replication"/>
    <property type="evidence" value="ECO:0007669"/>
    <property type="project" value="InterPro"/>
</dbReference>
<keyword evidence="10" id="KW-1185">Reference proteome</keyword>
<dbReference type="GO" id="GO:0033557">
    <property type="term" value="C:Slx1-Slx4 complex"/>
    <property type="evidence" value="ECO:0007669"/>
    <property type="project" value="InterPro"/>
</dbReference>
<evidence type="ECO:0000256" key="6">
    <source>
        <dbReference type="ARBA" id="ARBA00023242"/>
    </source>
</evidence>
<evidence type="ECO:0000256" key="7">
    <source>
        <dbReference type="ARBA" id="ARBA00029496"/>
    </source>
</evidence>
<proteinExistence type="inferred from homology"/>
<reference evidence="9 10" key="1">
    <citation type="submission" date="2017-05" db="EMBL/GenBank/DDBJ databases">
        <title>The Genome Sequence of Tsuchiyaea wingfieldii DSM 27421.</title>
        <authorList>
            <person name="Cuomo C."/>
            <person name="Passer A."/>
            <person name="Billmyre B."/>
            <person name="Heitman J."/>
        </authorList>
    </citation>
    <scope>NUCLEOTIDE SEQUENCE [LARGE SCALE GENOMIC DNA]</scope>
    <source>
        <strain evidence="9 10">DSM 27421</strain>
    </source>
</reference>
<evidence type="ECO:0000313" key="9">
    <source>
        <dbReference type="EMBL" id="TYJ51473.1"/>
    </source>
</evidence>
<dbReference type="GO" id="GO:0006310">
    <property type="term" value="P:DNA recombination"/>
    <property type="evidence" value="ECO:0007669"/>
    <property type="project" value="UniProtKB-KW"/>
</dbReference>
<keyword evidence="5" id="KW-0234">DNA repair</keyword>
<feature type="compositionally biased region" description="Low complexity" evidence="8">
    <location>
        <begin position="24"/>
        <end position="33"/>
    </location>
</feature>
<keyword evidence="6" id="KW-0539">Nucleus</keyword>
<feature type="region of interest" description="Disordered" evidence="8">
    <location>
        <begin position="1"/>
        <end position="129"/>
    </location>
</feature>
<name>A0A5D3AN34_9TREE</name>
<feature type="region of interest" description="Disordered" evidence="8">
    <location>
        <begin position="266"/>
        <end position="309"/>
    </location>
</feature>
<evidence type="ECO:0000256" key="3">
    <source>
        <dbReference type="ARBA" id="ARBA00022763"/>
    </source>
</evidence>
<evidence type="ECO:0000256" key="2">
    <source>
        <dbReference type="ARBA" id="ARBA00006661"/>
    </source>
</evidence>
<comment type="caution">
    <text evidence="9">The sequence shown here is derived from an EMBL/GenBank/DDBJ whole genome shotgun (WGS) entry which is preliminary data.</text>
</comment>
<evidence type="ECO:0000256" key="4">
    <source>
        <dbReference type="ARBA" id="ARBA00023172"/>
    </source>
</evidence>
<feature type="compositionally biased region" description="Basic and acidic residues" evidence="8">
    <location>
        <begin position="94"/>
        <end position="103"/>
    </location>
</feature>
<feature type="region of interest" description="Disordered" evidence="8">
    <location>
        <begin position="325"/>
        <end position="363"/>
    </location>
</feature>
<accession>A0A5D3AN34</accession>
<dbReference type="GO" id="GO:0006281">
    <property type="term" value="P:DNA repair"/>
    <property type="evidence" value="ECO:0007669"/>
    <property type="project" value="UniProtKB-KW"/>
</dbReference>
<comment type="similarity">
    <text evidence="2">Belongs to the SLX4 family.</text>
</comment>
<comment type="subcellular location">
    <subcellularLocation>
        <location evidence="1">Nucleus</location>
    </subcellularLocation>
</comment>
<evidence type="ECO:0000256" key="1">
    <source>
        <dbReference type="ARBA" id="ARBA00004123"/>
    </source>
</evidence>
<dbReference type="Pfam" id="PF09494">
    <property type="entry name" value="Slx4"/>
    <property type="match status" value="1"/>
</dbReference>
<evidence type="ECO:0000313" key="10">
    <source>
        <dbReference type="Proteomes" id="UP000322245"/>
    </source>
</evidence>
<feature type="compositionally biased region" description="Low complexity" evidence="8">
    <location>
        <begin position="1"/>
        <end position="15"/>
    </location>
</feature>
<dbReference type="Proteomes" id="UP000322245">
    <property type="component" value="Unassembled WGS sequence"/>
</dbReference>
<feature type="compositionally biased region" description="Polar residues" evidence="8">
    <location>
        <begin position="73"/>
        <end position="85"/>
    </location>
</feature>
<keyword evidence="3" id="KW-0227">DNA damage</keyword>
<organism evidence="9 10">
    <name type="scientific">Cryptococcus floricola</name>
    <dbReference type="NCBI Taxonomy" id="2591691"/>
    <lineage>
        <taxon>Eukaryota</taxon>
        <taxon>Fungi</taxon>
        <taxon>Dikarya</taxon>
        <taxon>Basidiomycota</taxon>
        <taxon>Agaricomycotina</taxon>
        <taxon>Tremellomycetes</taxon>
        <taxon>Tremellales</taxon>
        <taxon>Cryptococcaceae</taxon>
        <taxon>Cryptococcus</taxon>
    </lineage>
</organism>
<gene>
    <name evidence="9" type="ORF">B9479_007950</name>
</gene>
<keyword evidence="4" id="KW-0233">DNA recombination</keyword>
<evidence type="ECO:0000256" key="5">
    <source>
        <dbReference type="ARBA" id="ARBA00023204"/>
    </source>
</evidence>
<dbReference type="EMBL" id="NIDF01000232">
    <property type="protein sequence ID" value="TYJ51473.1"/>
    <property type="molecule type" value="Genomic_DNA"/>
</dbReference>